<evidence type="ECO:0000313" key="4">
    <source>
        <dbReference type="EMBL" id="VCU49466.1"/>
    </source>
</evidence>
<evidence type="ECO:0000313" key="6">
    <source>
        <dbReference type="Proteomes" id="UP000189452"/>
    </source>
</evidence>
<reference evidence="4 7" key="4">
    <citation type="submission" date="2018-08" db="EMBL/GenBank/DDBJ databases">
        <authorList>
            <person name="Fokvardsen B D."/>
            <person name="Norman A."/>
        </authorList>
    </citation>
    <scope>NUCLEOTIDE SEQUENCE [LARGE SCALE GENOMIC DNA]</scope>
    <source>
        <strain evidence="4 7">DKC2</strain>
    </source>
</reference>
<reference evidence="3 6" key="2">
    <citation type="submission" date="2016-04" db="EMBL/GenBank/DDBJ databases">
        <authorList>
            <person name="Bigi M."/>
            <person name="Bigi F."/>
            <person name="Soria M.A."/>
        </authorList>
    </citation>
    <scope>NUCLEOTIDE SEQUENCE [LARGE SCALE GENOMIC DNA]</scope>
    <source>
        <strain evidence="3 6">6548</strain>
    </source>
</reference>
<gene>
    <name evidence="3" type="ORF">A4S10_01286</name>
    <name evidence="4" type="ORF">DKC2_1288</name>
    <name evidence="2" type="ORF">ERS094118_01940</name>
</gene>
<evidence type="ECO:0000313" key="7">
    <source>
        <dbReference type="Proteomes" id="UP000300237"/>
    </source>
</evidence>
<feature type="region of interest" description="Disordered" evidence="1">
    <location>
        <begin position="59"/>
        <end position="81"/>
    </location>
</feature>
<proteinExistence type="predicted"/>
<reference evidence="2 5" key="1">
    <citation type="submission" date="2015-03" db="EMBL/GenBank/DDBJ databases">
        <authorList>
            <consortium name="Pathogen Informatics"/>
            <person name="Murphy D."/>
        </authorList>
    </citation>
    <scope>NUCLEOTIDE SEQUENCE [LARGE SCALE GENOMIC DNA]</scope>
    <source>
        <strain evidence="2 5">0268S</strain>
    </source>
</reference>
<dbReference type="EMBL" id="LR027516">
    <property type="protein sequence ID" value="VCU49466.1"/>
    <property type="molecule type" value="Genomic_DNA"/>
</dbReference>
<evidence type="ECO:0000313" key="5">
    <source>
        <dbReference type="Proteomes" id="UP000050139"/>
    </source>
</evidence>
<protein>
    <submittedName>
        <fullName evidence="3">Uncharacterized protein</fullName>
    </submittedName>
</protein>
<dbReference type="Proteomes" id="UP000189452">
    <property type="component" value="Chromosome"/>
</dbReference>
<dbReference type="Proteomes" id="UP000050139">
    <property type="component" value="Unassembled WGS sequence"/>
</dbReference>
<organism evidence="3 6">
    <name type="scientific">Mycobacterium tuberculosis</name>
    <dbReference type="NCBI Taxonomy" id="1773"/>
    <lineage>
        <taxon>Bacteria</taxon>
        <taxon>Bacillati</taxon>
        <taxon>Actinomycetota</taxon>
        <taxon>Actinomycetes</taxon>
        <taxon>Mycobacteriales</taxon>
        <taxon>Mycobacteriaceae</taxon>
        <taxon>Mycobacterium</taxon>
        <taxon>Mycobacterium tuberculosis complex</taxon>
    </lineage>
</organism>
<sequence length="81" mass="9220">MCRTTPNTLRRFRSEGDRRASGFRAQSRYPHWTLDGNQALWMRAFNTAGLSRSFNTAGVSRPFNTAGVSRPFNAVRPSSRR</sequence>
<dbReference type="AlphaFoldDB" id="A0A0E7ZSY0"/>
<accession>A0A0E7ZSY0</accession>
<evidence type="ECO:0000313" key="2">
    <source>
        <dbReference type="EMBL" id="CLW11894.1"/>
    </source>
</evidence>
<evidence type="ECO:0000256" key="1">
    <source>
        <dbReference type="SAM" id="MobiDB-lite"/>
    </source>
</evidence>
<name>A0A0E7ZSY0_MYCTX</name>
<feature type="region of interest" description="Disordered" evidence="1">
    <location>
        <begin position="1"/>
        <end position="20"/>
    </location>
</feature>
<dbReference type="EMBL" id="COPH01000012">
    <property type="protein sequence ID" value="CLW11894.1"/>
    <property type="molecule type" value="Genomic_DNA"/>
</dbReference>
<dbReference type="EMBL" id="LWDQ01000001">
    <property type="protein sequence ID" value="OMH59123.1"/>
    <property type="molecule type" value="Genomic_DNA"/>
</dbReference>
<reference evidence="3 6" key="3">
    <citation type="submission" date="2017-02" db="EMBL/GenBank/DDBJ databases">
        <title>Protein polymorphisms may explain contrasting epidemiological fitness of two variants of a multidrug-resistant Mycobacterium tuberculosis strain.</title>
        <authorList>
            <person name="Bigi M.M."/>
            <person name="Lopez B."/>
            <person name="Blanco F.C."/>
            <person name="Sasiain M.C."/>
            <person name="De La Barrera S."/>
            <person name="Ritacco V."/>
            <person name="Bigi F."/>
            <person name="Soria M.A."/>
        </authorList>
    </citation>
    <scope>NUCLEOTIDE SEQUENCE [LARGE SCALE GENOMIC DNA]</scope>
    <source>
        <strain evidence="3 6">6548</strain>
    </source>
</reference>
<evidence type="ECO:0000313" key="3">
    <source>
        <dbReference type="EMBL" id="OMH59123.1"/>
    </source>
</evidence>
<dbReference type="Proteomes" id="UP000300237">
    <property type="component" value="Chromosome"/>
</dbReference>